<dbReference type="Proteomes" id="UP000295292">
    <property type="component" value="Unassembled WGS sequence"/>
</dbReference>
<dbReference type="EMBL" id="SNYV01000011">
    <property type="protein sequence ID" value="TDQ80131.1"/>
    <property type="molecule type" value="Genomic_DNA"/>
</dbReference>
<feature type="transmembrane region" description="Helical" evidence="1">
    <location>
        <begin position="12"/>
        <end position="35"/>
    </location>
</feature>
<protein>
    <submittedName>
        <fullName evidence="2">Uncharacterized protein</fullName>
    </submittedName>
</protein>
<keyword evidence="1" id="KW-0812">Transmembrane</keyword>
<feature type="transmembrane region" description="Helical" evidence="1">
    <location>
        <begin position="157"/>
        <end position="174"/>
    </location>
</feature>
<evidence type="ECO:0000256" key="1">
    <source>
        <dbReference type="SAM" id="Phobius"/>
    </source>
</evidence>
<sequence length="183" mass="21346">MGDSPEVFRPNYILFSIVCFFIVFNFQFIMIVYVYKLFMCCLTLFMALYGCRSKRETIKTVQQEALSETRVGTSASWMQFGDKGSTSRYWMFLSDSSFYFHPDEGLWGRSGKVAYIEQESIEKSRSSLGIAYDSLVVEDSKSQSDTRSTSVRYPSRSWWWLLSIPIVIAGWLFWKHGRKGKRL</sequence>
<dbReference type="AlphaFoldDB" id="A0A4R6WPP5"/>
<reference evidence="2 3" key="1">
    <citation type="submission" date="2019-03" db="EMBL/GenBank/DDBJ databases">
        <title>Genomic Encyclopedia of Archaeal and Bacterial Type Strains, Phase II (KMG-II): from individual species to whole genera.</title>
        <authorList>
            <person name="Goeker M."/>
        </authorList>
    </citation>
    <scope>NUCLEOTIDE SEQUENCE [LARGE SCALE GENOMIC DNA]</scope>
    <source>
        <strain evidence="2 3">DSM 28353</strain>
    </source>
</reference>
<gene>
    <name evidence="2" type="ORF">CLV99_1586</name>
</gene>
<accession>A0A4R6WPP5</accession>
<comment type="caution">
    <text evidence="2">The sequence shown here is derived from an EMBL/GenBank/DDBJ whole genome shotgun (WGS) entry which is preliminary data.</text>
</comment>
<evidence type="ECO:0000313" key="2">
    <source>
        <dbReference type="EMBL" id="TDQ80131.1"/>
    </source>
</evidence>
<keyword evidence="1" id="KW-0472">Membrane</keyword>
<organism evidence="2 3">
    <name type="scientific">Sphingobacterium yanglingense</name>
    <dbReference type="NCBI Taxonomy" id="1437280"/>
    <lineage>
        <taxon>Bacteria</taxon>
        <taxon>Pseudomonadati</taxon>
        <taxon>Bacteroidota</taxon>
        <taxon>Sphingobacteriia</taxon>
        <taxon>Sphingobacteriales</taxon>
        <taxon>Sphingobacteriaceae</taxon>
        <taxon>Sphingobacterium</taxon>
    </lineage>
</organism>
<keyword evidence="1" id="KW-1133">Transmembrane helix</keyword>
<proteinExistence type="predicted"/>
<evidence type="ECO:0000313" key="3">
    <source>
        <dbReference type="Proteomes" id="UP000295292"/>
    </source>
</evidence>
<name>A0A4R6WPP5_9SPHI</name>
<keyword evidence="3" id="KW-1185">Reference proteome</keyword>